<feature type="transmembrane region" description="Helical" evidence="1">
    <location>
        <begin position="66"/>
        <end position="88"/>
    </location>
</feature>
<accession>A0A919Q0M0</accession>
<dbReference type="FunFam" id="3.30.70.270:FF:000001">
    <property type="entry name" value="Diguanylate cyclase domain protein"/>
    <property type="match status" value="1"/>
</dbReference>
<keyword evidence="1" id="KW-1133">Transmembrane helix</keyword>
<feature type="transmembrane region" description="Helical" evidence="1">
    <location>
        <begin position="159"/>
        <end position="183"/>
    </location>
</feature>
<feature type="transmembrane region" description="Helical" evidence="1">
    <location>
        <begin position="288"/>
        <end position="306"/>
    </location>
</feature>
<evidence type="ECO:0000256" key="1">
    <source>
        <dbReference type="SAM" id="Phobius"/>
    </source>
</evidence>
<dbReference type="PANTHER" id="PTHR45138">
    <property type="entry name" value="REGULATORY COMPONENTS OF SENSORY TRANSDUCTION SYSTEM"/>
    <property type="match status" value="1"/>
</dbReference>
<dbReference type="NCBIfam" id="TIGR00254">
    <property type="entry name" value="GGDEF"/>
    <property type="match status" value="1"/>
</dbReference>
<dbReference type="Proteomes" id="UP000660611">
    <property type="component" value="Unassembled WGS sequence"/>
</dbReference>
<keyword evidence="4" id="KW-1185">Reference proteome</keyword>
<feature type="transmembrane region" description="Helical" evidence="1">
    <location>
        <begin position="263"/>
        <end position="282"/>
    </location>
</feature>
<feature type="transmembrane region" description="Helical" evidence="1">
    <location>
        <begin position="195"/>
        <end position="219"/>
    </location>
</feature>
<feature type="transmembrane region" description="Helical" evidence="1">
    <location>
        <begin position="129"/>
        <end position="147"/>
    </location>
</feature>
<dbReference type="CDD" id="cd01949">
    <property type="entry name" value="GGDEF"/>
    <property type="match status" value="1"/>
</dbReference>
<reference evidence="3" key="1">
    <citation type="submission" date="2021-01" db="EMBL/GenBank/DDBJ databases">
        <title>Whole genome shotgun sequence of Dactylosporangium siamense NBRC 106093.</title>
        <authorList>
            <person name="Komaki H."/>
            <person name="Tamura T."/>
        </authorList>
    </citation>
    <scope>NUCLEOTIDE SEQUENCE</scope>
    <source>
        <strain evidence="3">NBRC 106093</strain>
    </source>
</reference>
<feature type="transmembrane region" description="Helical" evidence="1">
    <location>
        <begin position="12"/>
        <end position="31"/>
    </location>
</feature>
<dbReference type="InterPro" id="IPR050469">
    <property type="entry name" value="Diguanylate_Cyclase"/>
</dbReference>
<dbReference type="RefSeq" id="WP_203854310.1">
    <property type="nucleotide sequence ID" value="NZ_BAAAVW010000001.1"/>
</dbReference>
<feature type="domain" description="GGDEF" evidence="2">
    <location>
        <begin position="356"/>
        <end position="478"/>
    </location>
</feature>
<evidence type="ECO:0000259" key="2">
    <source>
        <dbReference type="PROSITE" id="PS50887"/>
    </source>
</evidence>
<dbReference type="Gene3D" id="3.30.70.270">
    <property type="match status" value="1"/>
</dbReference>
<keyword evidence="1" id="KW-0812">Transmembrane</keyword>
<dbReference type="EMBL" id="BONQ01000187">
    <property type="protein sequence ID" value="GIG52716.1"/>
    <property type="molecule type" value="Genomic_DNA"/>
</dbReference>
<dbReference type="InterPro" id="IPR000160">
    <property type="entry name" value="GGDEF_dom"/>
</dbReference>
<dbReference type="SMART" id="SM00267">
    <property type="entry name" value="GGDEF"/>
    <property type="match status" value="1"/>
</dbReference>
<dbReference type="InterPro" id="IPR043128">
    <property type="entry name" value="Rev_trsase/Diguanyl_cyclase"/>
</dbReference>
<dbReference type="PROSITE" id="PS50887">
    <property type="entry name" value="GGDEF"/>
    <property type="match status" value="1"/>
</dbReference>
<dbReference type="PANTHER" id="PTHR45138:SF9">
    <property type="entry name" value="DIGUANYLATE CYCLASE DGCM-RELATED"/>
    <property type="match status" value="1"/>
</dbReference>
<proteinExistence type="predicted"/>
<protein>
    <recommendedName>
        <fullName evidence="2">GGDEF domain-containing protein</fullName>
    </recommendedName>
</protein>
<dbReference type="InterPro" id="IPR029787">
    <property type="entry name" value="Nucleotide_cyclase"/>
</dbReference>
<feature type="transmembrane region" description="Helical" evidence="1">
    <location>
        <begin position="37"/>
        <end position="54"/>
    </location>
</feature>
<dbReference type="Pfam" id="PF00990">
    <property type="entry name" value="GGDEF"/>
    <property type="match status" value="1"/>
</dbReference>
<gene>
    <name evidence="3" type="ORF">Dsi01nite_107570</name>
</gene>
<feature type="transmembrane region" description="Helical" evidence="1">
    <location>
        <begin position="100"/>
        <end position="117"/>
    </location>
</feature>
<keyword evidence="1" id="KW-0472">Membrane</keyword>
<organism evidence="3 4">
    <name type="scientific">Dactylosporangium siamense</name>
    <dbReference type="NCBI Taxonomy" id="685454"/>
    <lineage>
        <taxon>Bacteria</taxon>
        <taxon>Bacillati</taxon>
        <taxon>Actinomycetota</taxon>
        <taxon>Actinomycetes</taxon>
        <taxon>Micromonosporales</taxon>
        <taxon>Micromonosporaceae</taxon>
        <taxon>Dactylosporangium</taxon>
    </lineage>
</organism>
<feature type="transmembrane region" description="Helical" evidence="1">
    <location>
        <begin position="225"/>
        <end position="242"/>
    </location>
</feature>
<comment type="caution">
    <text evidence="3">The sequence shown here is derived from an EMBL/GenBank/DDBJ whole genome shotgun (WGS) entry which is preliminary data.</text>
</comment>
<dbReference type="GO" id="GO:0052621">
    <property type="term" value="F:diguanylate cyclase activity"/>
    <property type="evidence" value="ECO:0007669"/>
    <property type="project" value="TreeGrafter"/>
</dbReference>
<dbReference type="SUPFAM" id="SSF55073">
    <property type="entry name" value="Nucleotide cyclase"/>
    <property type="match status" value="1"/>
</dbReference>
<evidence type="ECO:0000313" key="3">
    <source>
        <dbReference type="EMBL" id="GIG52716.1"/>
    </source>
</evidence>
<evidence type="ECO:0000313" key="4">
    <source>
        <dbReference type="Proteomes" id="UP000660611"/>
    </source>
</evidence>
<sequence length="489" mass="52988">MAGLRGRPAPWQIWIGCGALMIAVYYMFPLGGIQRGFLYPALSASCTLMVVAGIRRNHPVRPSVWYCVAAGLGMWSTGDFVFAYLYYVRGEEAFPSYADAFYLAAIPVLATGVFILIKGRVSGRDRAGLQDALIISTGLALLTWTFMMRPIAEDHSISVLARLVSLGAPAGDLLLISMLLRLLASPGGRSASYRFLIGGFAFTLGTDVLYSVVNTIAVYEGGAMDAGWMASYVMFGAAALHPSMRSLSEVAPDRAERFHKQRIGVLATTSLLAPAMLVYDGLTDPAHVDWKAISAGSVVLFLLVVARMSGLVAQVRDQAAQLDALAHNDGLTGVPNRRSWDLELHRETTKARRSGAEVCVALLDLDHFKRFNDTHGHQAGDRLLKEASAAWRSLLRPGDVLARYGGEEFGVILVGASPPEAMHVLDRLRAVTPQGQTFSAGLVRWDGVEAADEVVGRADEALYHAKHNGRNRVHLADPIRTTRDTKILA</sequence>
<name>A0A919Q0M0_9ACTN</name>
<dbReference type="AlphaFoldDB" id="A0A919Q0M0"/>